<keyword evidence="5 6" id="KW-0472">Membrane</keyword>
<feature type="transmembrane region" description="Helical" evidence="6">
    <location>
        <begin position="47"/>
        <end position="66"/>
    </location>
</feature>
<organism evidence="7 8">
    <name type="scientific">Deinococcus navajonensis</name>
    <dbReference type="NCBI Taxonomy" id="309884"/>
    <lineage>
        <taxon>Bacteria</taxon>
        <taxon>Thermotogati</taxon>
        <taxon>Deinococcota</taxon>
        <taxon>Deinococci</taxon>
        <taxon>Deinococcales</taxon>
        <taxon>Deinococcaceae</taxon>
        <taxon>Deinococcus</taxon>
    </lineage>
</organism>
<evidence type="ECO:0000256" key="5">
    <source>
        <dbReference type="ARBA" id="ARBA00023136"/>
    </source>
</evidence>
<evidence type="ECO:0000313" key="7">
    <source>
        <dbReference type="EMBL" id="MFC4425659.1"/>
    </source>
</evidence>
<dbReference type="InterPro" id="IPR005538">
    <property type="entry name" value="LrgA/CidA"/>
</dbReference>
<protein>
    <submittedName>
        <fullName evidence="7">CidA/LrgA family protein</fullName>
    </submittedName>
</protein>
<evidence type="ECO:0000313" key="8">
    <source>
        <dbReference type="Proteomes" id="UP001595998"/>
    </source>
</evidence>
<feature type="transmembrane region" description="Helical" evidence="6">
    <location>
        <begin position="103"/>
        <end position="125"/>
    </location>
</feature>
<accession>A0ABV8XJ87</accession>
<gene>
    <name evidence="7" type="ORF">ACFOZ9_05495</name>
</gene>
<feature type="transmembrane region" description="Helical" evidence="6">
    <location>
        <begin position="78"/>
        <end position="97"/>
    </location>
</feature>
<evidence type="ECO:0000256" key="2">
    <source>
        <dbReference type="ARBA" id="ARBA00022475"/>
    </source>
</evidence>
<comment type="subcellular location">
    <subcellularLocation>
        <location evidence="1">Cell membrane</location>
        <topology evidence="1">Multi-pass membrane protein</topology>
    </subcellularLocation>
</comment>
<dbReference type="PANTHER" id="PTHR33931">
    <property type="entry name" value="HOLIN-LIKE PROTEIN CIDA-RELATED"/>
    <property type="match status" value="1"/>
</dbReference>
<evidence type="ECO:0000256" key="6">
    <source>
        <dbReference type="SAM" id="Phobius"/>
    </source>
</evidence>
<dbReference type="Pfam" id="PF03788">
    <property type="entry name" value="LrgA"/>
    <property type="match status" value="1"/>
</dbReference>
<keyword evidence="4 6" id="KW-1133">Transmembrane helix</keyword>
<evidence type="ECO:0000256" key="4">
    <source>
        <dbReference type="ARBA" id="ARBA00022989"/>
    </source>
</evidence>
<dbReference type="RefSeq" id="WP_380037267.1">
    <property type="nucleotide sequence ID" value="NZ_JBHSEH010000005.1"/>
</dbReference>
<reference evidence="8" key="1">
    <citation type="journal article" date="2019" name="Int. J. Syst. Evol. Microbiol.">
        <title>The Global Catalogue of Microorganisms (GCM) 10K type strain sequencing project: providing services to taxonomists for standard genome sequencing and annotation.</title>
        <authorList>
            <consortium name="The Broad Institute Genomics Platform"/>
            <consortium name="The Broad Institute Genome Sequencing Center for Infectious Disease"/>
            <person name="Wu L."/>
            <person name="Ma J."/>
        </authorList>
    </citation>
    <scope>NUCLEOTIDE SEQUENCE [LARGE SCALE GENOMIC DNA]</scope>
    <source>
        <strain evidence="8">CCUG 56029</strain>
    </source>
</reference>
<dbReference type="PANTHER" id="PTHR33931:SF2">
    <property type="entry name" value="HOLIN-LIKE PROTEIN CIDA"/>
    <property type="match status" value="1"/>
</dbReference>
<keyword evidence="8" id="KW-1185">Reference proteome</keyword>
<evidence type="ECO:0000256" key="1">
    <source>
        <dbReference type="ARBA" id="ARBA00004651"/>
    </source>
</evidence>
<keyword evidence="2" id="KW-1003">Cell membrane</keyword>
<feature type="transmembrane region" description="Helical" evidence="6">
    <location>
        <begin position="12"/>
        <end position="35"/>
    </location>
</feature>
<dbReference type="EMBL" id="JBHSEH010000005">
    <property type="protein sequence ID" value="MFC4425659.1"/>
    <property type="molecule type" value="Genomic_DNA"/>
</dbReference>
<keyword evidence="3 6" id="KW-0812">Transmembrane</keyword>
<sequence length="143" mass="14159">MNSGARPAGSGWITHLPGPARFVLGLGVLCTFAAAGEGLVRSAGLPLPGSVVGLALLWAALGLGLIRLHWIAPAADGLLGILGLLFVPATVGVLQFLSAGAAWGLWLLVMTAGLLVGSGVAGLVASRLVRPGPEAGAQEPAQS</sequence>
<name>A0ABV8XJ87_9DEIO</name>
<evidence type="ECO:0000256" key="3">
    <source>
        <dbReference type="ARBA" id="ARBA00022692"/>
    </source>
</evidence>
<dbReference type="Proteomes" id="UP001595998">
    <property type="component" value="Unassembled WGS sequence"/>
</dbReference>
<comment type="caution">
    <text evidence="7">The sequence shown here is derived from an EMBL/GenBank/DDBJ whole genome shotgun (WGS) entry which is preliminary data.</text>
</comment>
<proteinExistence type="predicted"/>